<dbReference type="EMBL" id="JAEPBH010000006">
    <property type="protein sequence ID" value="MBK4714467.1"/>
    <property type="molecule type" value="Genomic_DNA"/>
</dbReference>
<feature type="compositionally biased region" description="Polar residues" evidence="1">
    <location>
        <begin position="42"/>
        <end position="56"/>
    </location>
</feature>
<feature type="compositionally biased region" description="Low complexity" evidence="1">
    <location>
        <begin position="124"/>
        <end position="140"/>
    </location>
</feature>
<dbReference type="NCBIfam" id="TIGR01965">
    <property type="entry name" value="VCBS_repeat"/>
    <property type="match status" value="2"/>
</dbReference>
<feature type="domain" description="Bacterial Ig-like" evidence="2">
    <location>
        <begin position="29"/>
        <end position="125"/>
    </location>
</feature>
<feature type="domain" description="Bacterial Ig-like" evidence="2">
    <location>
        <begin position="152"/>
        <end position="231"/>
    </location>
</feature>
<dbReference type="Pfam" id="PF19077">
    <property type="entry name" value="Big_13"/>
    <property type="match status" value="2"/>
</dbReference>
<feature type="region of interest" description="Disordered" evidence="1">
    <location>
        <begin position="1"/>
        <end position="56"/>
    </location>
</feature>
<feature type="non-terminal residue" evidence="3">
    <location>
        <position position="1"/>
    </location>
</feature>
<dbReference type="NCBIfam" id="TIGR03661">
    <property type="entry name" value="T1SS_VCA0849"/>
    <property type="match status" value="1"/>
</dbReference>
<protein>
    <submittedName>
        <fullName evidence="3">VCBS domain-containing protein</fullName>
    </submittedName>
</protein>
<evidence type="ECO:0000256" key="1">
    <source>
        <dbReference type="SAM" id="MobiDB-lite"/>
    </source>
</evidence>
<dbReference type="Proteomes" id="UP000659047">
    <property type="component" value="Unassembled WGS sequence"/>
</dbReference>
<dbReference type="NCBIfam" id="NF045619">
    <property type="entry name" value="adhes_GNV_Cterm"/>
    <property type="match status" value="1"/>
</dbReference>
<comment type="caution">
    <text evidence="3">The sequence shown here is derived from an EMBL/GenBank/DDBJ whole genome shotgun (WGS) entry which is preliminary data.</text>
</comment>
<proteinExistence type="predicted"/>
<dbReference type="Gene3D" id="3.30.420.430">
    <property type="match status" value="3"/>
</dbReference>
<feature type="region of interest" description="Disordered" evidence="1">
    <location>
        <begin position="106"/>
        <end position="161"/>
    </location>
</feature>
<dbReference type="InterPro" id="IPR010221">
    <property type="entry name" value="VCBS_dom"/>
</dbReference>
<dbReference type="Pfam" id="PF17963">
    <property type="entry name" value="Big_9"/>
    <property type="match status" value="1"/>
</dbReference>
<organism evidence="3 4">
    <name type="scientific">Tenebrionibacter intestinalis</name>
    <dbReference type="NCBI Taxonomy" id="2799638"/>
    <lineage>
        <taxon>Bacteria</taxon>
        <taxon>Pseudomonadati</taxon>
        <taxon>Pseudomonadota</taxon>
        <taxon>Gammaproteobacteria</taxon>
        <taxon>Enterobacterales</taxon>
        <taxon>Enterobacteriaceae</taxon>
        <taxon>Tenebrionibacter/Tenebrionicola group</taxon>
        <taxon>Tenebrionibacter</taxon>
    </lineage>
</organism>
<name>A0A8K0XWP2_9ENTR</name>
<dbReference type="InterPro" id="IPR044016">
    <property type="entry name" value="Big_13"/>
</dbReference>
<dbReference type="InterPro" id="IPR055014">
    <property type="entry name" value="BapA_Bap-like_C"/>
</dbReference>
<dbReference type="RefSeq" id="WP_238712464.1">
    <property type="nucleotide sequence ID" value="NZ_JAEPBH010000006.1"/>
</dbReference>
<evidence type="ECO:0000313" key="3">
    <source>
        <dbReference type="EMBL" id="MBK4714467.1"/>
    </source>
</evidence>
<dbReference type="InterPro" id="IPR019960">
    <property type="entry name" value="T1SS_VCA0849"/>
</dbReference>
<keyword evidence="4" id="KW-1185">Reference proteome</keyword>
<reference evidence="3" key="1">
    <citation type="submission" date="2021-01" db="EMBL/GenBank/DDBJ databases">
        <title>Intestinitalea alba gen. nov., sp. nov., a novel genus of the family Enterobacteriaceae, isolated from the gut of the plastic-eating mealworm Tenebrio molitor L.</title>
        <authorList>
            <person name="Yang Y."/>
        </authorList>
    </citation>
    <scope>NUCLEOTIDE SEQUENCE</scope>
    <source>
        <strain evidence="3">BIT-L3</strain>
    </source>
</reference>
<feature type="compositionally biased region" description="Low complexity" evidence="1">
    <location>
        <begin position="19"/>
        <end position="32"/>
    </location>
</feature>
<sequence>TDAAGNESAKSPSLDFTIDTEAPDAPASAPSATDDEQPVTGAISSGDITNDATPTFAGSGQAGEIVTIYDGDNAIGSVTVDENGAWSFTPADPLGEGEHAITTTVTDAAGNESAKSPSLDFTVDTEAPDAPASAPSATDDVGLEMGPIPEGATTDDNKPTFSGVLADNTGEIITIYDGDTAIGSTTVGADGAWSFTPATALEDGEHSFTTTLKDALGNESAHSPSLGFTIDAVTAGDIQANDDDIQLDVTTTTATVNTNESDTGIVLVGLLGDLLNLGTENAVAGFNVGAGHSADINVTVTGEALLGLVNDLNVAVQRWDTATNSWVTVADTTSDPSLIQIISNTSVEISLDDLPAGEYRVAAYSNNALAGLLSTTTVSVDIADTGPAISGAASGNVITGSGDAEGADVITEGTVVSQVTGANGIVYNVPAGDEGLTLQGEYGTLNIHADGSYTYTLTNVSSAASGKVDSFTYTLNNGVTTSSADLNITLGTANGASEGDTLLAHDNDIEMLETPVVTTDTYTDSGFLLIGSLGNILSLLGTANAVASFSVATDHSASIDVSVTGSSLLGALTDVDLLVQRYNSATASWETVADTSSNPTLINIIGNSRVTVHLDDLAAGQYRVVGYSDNTLLGLASTTTVSVNVTDTGPATLHGSLKGNVVTDSDVLHGVDSITAGTLVSQVTDSAGVVHTVGAQGVTVNGLYGTLTIAQDGSYTYTLTAPSGIANGHSEEFTYTLSDGTNTSSASLNIDLGAPGSNNEVVAAFNDTATLDIDTQPLAVNHDDSSHGGITLGISLGGALDLNLINLSEQATLSVGADEMRSLTLTASMIGVSIGTSYDLYVYRYSETTGQYELSQRTANWFVTTLIGVSDPLPITLGEGNYVFLLSPSSGISVGNIYNLAYTDDTTHSVVTAAGSTSGNVISEGAGADTVPAGSAISSVDGNAIAATGNTVIMGQYGTLTINAQGAYTYTLHAGLSPTTVGDTERFTYTVRGPEGASSSATLTINLQHQAVTAVEDISTSVEFAATEPTQAYTATNLTSQSWTTTASASGHTANGNIHVDEGDVLTSLSLKYTMTDSVLLGSVGMTLNYNITNAAGVIISQGTAIATNTDASVAAINLGSLALTAGDYVLHVTGTSAGTSADILGNRPEVSVSATLSGTTISVDTFLASNTPPTITGNLYDGSDSGGERDNLGSVNTTLTITGASANATLHQYDLSPASIAGHYGTLTIKPDGSYSYALKGNLNTNSITEKEVFDYTLTGPNGTSASASLTIDLHPILTGGAQANVATSTAYDDTYTLGGASDTVIFHLLDNQDATGGNGTQNVWTDFSTAQQDRINLDELLTGWDGNSASLGQYLNITHSGGDTVVSIDRDGSGSAFQSTQLVTLDNVSVTLEELLQHQAQETVS</sequence>
<gene>
    <name evidence="3" type="ORF">JJB97_03770</name>
</gene>
<dbReference type="NCBIfam" id="NF033510">
    <property type="entry name" value="Ca_tandemer"/>
    <property type="match status" value="2"/>
</dbReference>
<evidence type="ECO:0000313" key="4">
    <source>
        <dbReference type="Proteomes" id="UP000659047"/>
    </source>
</evidence>
<evidence type="ECO:0000259" key="2">
    <source>
        <dbReference type="Pfam" id="PF19077"/>
    </source>
</evidence>
<accession>A0A8K0XWP2</accession>